<proteinExistence type="predicted"/>
<reference evidence="2 3" key="1">
    <citation type="submission" date="2019-12" db="EMBL/GenBank/DDBJ databases">
        <title>Whole-genome sequencing of Allorhizobium vitis.</title>
        <authorList>
            <person name="Gan H.M."/>
            <person name="Szegedi E."/>
            <person name="Burr T."/>
            <person name="Savka M.A."/>
        </authorList>
    </citation>
    <scope>NUCLEOTIDE SEQUENCE [LARGE SCALE GENOMIC DNA]</scope>
    <source>
        <strain evidence="2 3">CG989</strain>
    </source>
</reference>
<dbReference type="Gene3D" id="3.30.420.10">
    <property type="entry name" value="Ribonuclease H-like superfamily/Ribonuclease H"/>
    <property type="match status" value="1"/>
</dbReference>
<dbReference type="PROSITE" id="PS50879">
    <property type="entry name" value="RNASE_H_1"/>
    <property type="match status" value="1"/>
</dbReference>
<accession>A0AAE4WGA9</accession>
<dbReference type="SUPFAM" id="SSF53098">
    <property type="entry name" value="Ribonuclease H-like"/>
    <property type="match status" value="1"/>
</dbReference>
<organism evidence="2 3">
    <name type="scientific">Agrobacterium vitis</name>
    <name type="common">Rhizobium vitis</name>
    <dbReference type="NCBI Taxonomy" id="373"/>
    <lineage>
        <taxon>Bacteria</taxon>
        <taxon>Pseudomonadati</taxon>
        <taxon>Pseudomonadota</taxon>
        <taxon>Alphaproteobacteria</taxon>
        <taxon>Hyphomicrobiales</taxon>
        <taxon>Rhizobiaceae</taxon>
        <taxon>Rhizobium/Agrobacterium group</taxon>
        <taxon>Agrobacterium</taxon>
    </lineage>
</organism>
<dbReference type="InterPro" id="IPR002156">
    <property type="entry name" value="RNaseH_domain"/>
</dbReference>
<feature type="domain" description="RNase H type-1" evidence="1">
    <location>
        <begin position="1"/>
        <end position="153"/>
    </location>
</feature>
<dbReference type="GO" id="GO:0004523">
    <property type="term" value="F:RNA-DNA hybrid ribonuclease activity"/>
    <property type="evidence" value="ECO:0007669"/>
    <property type="project" value="InterPro"/>
</dbReference>
<dbReference type="InterPro" id="IPR036397">
    <property type="entry name" value="RNaseH_sf"/>
</dbReference>
<dbReference type="Pfam" id="PF00075">
    <property type="entry name" value="RNase_H"/>
    <property type="match status" value="1"/>
</dbReference>
<sequence length="161" mass="17902">MTGTLNIYADGSFDAASRSGGWAFVVMEGDRPIHAAAGTMVGPSNNTFEVLSVVRAAFWIESEAATAAAVIWTDSAHVVEGCSRWRHIWRGNGWKRVRANSRERRRAIPDVRLWQELDDLLLRNREARIQLCKGHSGILGNEIADEASREAMARIRHHPVG</sequence>
<evidence type="ECO:0000259" key="1">
    <source>
        <dbReference type="PROSITE" id="PS50879"/>
    </source>
</evidence>
<dbReference type="GO" id="GO:0003676">
    <property type="term" value="F:nucleic acid binding"/>
    <property type="evidence" value="ECO:0007669"/>
    <property type="project" value="InterPro"/>
</dbReference>
<name>A0AAE4WGA9_AGRVI</name>
<evidence type="ECO:0000313" key="2">
    <source>
        <dbReference type="EMBL" id="MUZ58487.1"/>
    </source>
</evidence>
<dbReference type="Proteomes" id="UP000436692">
    <property type="component" value="Unassembled WGS sequence"/>
</dbReference>
<gene>
    <name evidence="2" type="ORF">GOZ95_13590</name>
</gene>
<dbReference type="EMBL" id="WPHM01000006">
    <property type="protein sequence ID" value="MUZ58487.1"/>
    <property type="molecule type" value="Genomic_DNA"/>
</dbReference>
<evidence type="ECO:0000313" key="3">
    <source>
        <dbReference type="Proteomes" id="UP000436692"/>
    </source>
</evidence>
<dbReference type="InterPro" id="IPR012337">
    <property type="entry name" value="RNaseH-like_sf"/>
</dbReference>
<dbReference type="AlphaFoldDB" id="A0AAE4WGA9"/>
<protein>
    <submittedName>
        <fullName evidence="2">Ribonuclease HI</fullName>
    </submittedName>
</protein>
<comment type="caution">
    <text evidence="2">The sequence shown here is derived from an EMBL/GenBank/DDBJ whole genome shotgun (WGS) entry which is preliminary data.</text>
</comment>